<reference evidence="1 2" key="1">
    <citation type="submission" date="2024-10" db="EMBL/GenBank/DDBJ databases">
        <title>The Natural Products Discovery Center: Release of the First 8490 Sequenced Strains for Exploring Actinobacteria Biosynthetic Diversity.</title>
        <authorList>
            <person name="Kalkreuter E."/>
            <person name="Kautsar S.A."/>
            <person name="Yang D."/>
            <person name="Bader C.D."/>
            <person name="Teijaro C.N."/>
            <person name="Fluegel L."/>
            <person name="Davis C.M."/>
            <person name="Simpson J.R."/>
            <person name="Lauterbach L."/>
            <person name="Steele A.D."/>
            <person name="Gui C."/>
            <person name="Meng S."/>
            <person name="Li G."/>
            <person name="Viehrig K."/>
            <person name="Ye F."/>
            <person name="Su P."/>
            <person name="Kiefer A.F."/>
            <person name="Nichols A."/>
            <person name="Cepeda A.J."/>
            <person name="Yan W."/>
            <person name="Fan B."/>
            <person name="Jiang Y."/>
            <person name="Adhikari A."/>
            <person name="Zheng C.-J."/>
            <person name="Schuster L."/>
            <person name="Cowan T.M."/>
            <person name="Smanski M.J."/>
            <person name="Chevrette M.G."/>
            <person name="De Carvalho L.P.S."/>
            <person name="Shen B."/>
        </authorList>
    </citation>
    <scope>NUCLEOTIDE SEQUENCE [LARGE SCALE GENOMIC DNA]</scope>
    <source>
        <strain evidence="1 2">NPDC053399</strain>
    </source>
</reference>
<dbReference type="GO" id="GO:0008483">
    <property type="term" value="F:transaminase activity"/>
    <property type="evidence" value="ECO:0007669"/>
    <property type="project" value="UniProtKB-KW"/>
</dbReference>
<dbReference type="Pfam" id="PF01041">
    <property type="entry name" value="DegT_DnrJ_EryC1"/>
    <property type="match status" value="2"/>
</dbReference>
<sequence length="223" mass="23720">MMDRQPLQALGIGVGDEVIVPSFAPESSAAAVVMVGATPVFADIDPRTYCLDPASVEAALTPRTSAVIAVHLFGHPAPMRELGELAARQGIALVEEEEPAGDVGEIARRRAHARFLDSALTGVIVPYVEPGAHHVYHHYTVRIPGNGRPDRDAFARALSRRGVRATVSVPTPVHRLAAHRSREVLPETERAAAQALSLPVHSGLTQRELTHIADACNALGGLL</sequence>
<dbReference type="InterPro" id="IPR015421">
    <property type="entry name" value="PyrdxlP-dep_Trfase_major"/>
</dbReference>
<comment type="caution">
    <text evidence="1">The sequence shown here is derived from an EMBL/GenBank/DDBJ whole genome shotgun (WGS) entry which is preliminary data.</text>
</comment>
<keyword evidence="1" id="KW-0032">Aminotransferase</keyword>
<dbReference type="RefSeq" id="WP_138358952.1">
    <property type="nucleotide sequence ID" value="NZ_JAAIKO010000018.1"/>
</dbReference>
<name>A0ABW8CBX8_9ACTN</name>
<dbReference type="SUPFAM" id="SSF53383">
    <property type="entry name" value="PLP-dependent transferases"/>
    <property type="match status" value="1"/>
</dbReference>
<dbReference type="Gene3D" id="3.40.640.10">
    <property type="entry name" value="Type I PLP-dependent aspartate aminotransferase-like (Major domain)"/>
    <property type="match status" value="1"/>
</dbReference>
<evidence type="ECO:0000313" key="2">
    <source>
        <dbReference type="Proteomes" id="UP001614394"/>
    </source>
</evidence>
<organism evidence="1 2">
    <name type="scientific">Streptomyces fildesensis</name>
    <dbReference type="NCBI Taxonomy" id="375757"/>
    <lineage>
        <taxon>Bacteria</taxon>
        <taxon>Bacillati</taxon>
        <taxon>Actinomycetota</taxon>
        <taxon>Actinomycetes</taxon>
        <taxon>Kitasatosporales</taxon>
        <taxon>Streptomycetaceae</taxon>
        <taxon>Streptomyces</taxon>
    </lineage>
</organism>
<dbReference type="InterPro" id="IPR000653">
    <property type="entry name" value="DegT/StrS_aminotransferase"/>
</dbReference>
<dbReference type="InterPro" id="IPR015422">
    <property type="entry name" value="PyrdxlP-dep_Trfase_small"/>
</dbReference>
<dbReference type="PANTHER" id="PTHR30244">
    <property type="entry name" value="TRANSAMINASE"/>
    <property type="match status" value="1"/>
</dbReference>
<protein>
    <submittedName>
        <fullName evidence="1">DegT/DnrJ/EryC1/StrS family aminotransferase</fullName>
    </submittedName>
</protein>
<proteinExistence type="predicted"/>
<dbReference type="EMBL" id="JBITYG010000005">
    <property type="protein sequence ID" value="MFI9102870.1"/>
    <property type="molecule type" value="Genomic_DNA"/>
</dbReference>
<dbReference type="Proteomes" id="UP001614394">
    <property type="component" value="Unassembled WGS sequence"/>
</dbReference>
<evidence type="ECO:0000313" key="1">
    <source>
        <dbReference type="EMBL" id="MFI9102870.1"/>
    </source>
</evidence>
<keyword evidence="1" id="KW-0808">Transferase</keyword>
<dbReference type="InterPro" id="IPR015424">
    <property type="entry name" value="PyrdxlP-dep_Trfase"/>
</dbReference>
<keyword evidence="2" id="KW-1185">Reference proteome</keyword>
<dbReference type="PANTHER" id="PTHR30244:SF42">
    <property type="entry name" value="UDP-2-ACETAMIDO-2-DEOXY-3-OXO-D-GLUCURONATE AMINOTRANSFERASE"/>
    <property type="match status" value="1"/>
</dbReference>
<accession>A0ABW8CBX8</accession>
<gene>
    <name evidence="1" type="ORF">ACIGXA_20340</name>
</gene>
<dbReference type="Gene3D" id="3.90.1150.10">
    <property type="entry name" value="Aspartate Aminotransferase, domain 1"/>
    <property type="match status" value="1"/>
</dbReference>